<dbReference type="EMBL" id="AP023412">
    <property type="protein sequence ID" value="BCK77770.1"/>
    <property type="molecule type" value="Genomic_DNA"/>
</dbReference>
<name>A0AB33IIJ1_ACEAC</name>
<dbReference type="Proteomes" id="UP000516424">
    <property type="component" value="Plasmid pAACEN2"/>
</dbReference>
<dbReference type="RefSeq" id="WP_010666064.1">
    <property type="nucleotide sequence ID" value="NZ_AP023412.1"/>
</dbReference>
<keyword evidence="2" id="KW-1185">Reference proteome</keyword>
<organism evidence="1 2">
    <name type="scientific">Acetobacter aceti NBRC 14818</name>
    <dbReference type="NCBI Taxonomy" id="887700"/>
    <lineage>
        <taxon>Bacteria</taxon>
        <taxon>Pseudomonadati</taxon>
        <taxon>Pseudomonadota</taxon>
        <taxon>Alphaproteobacteria</taxon>
        <taxon>Acetobacterales</taxon>
        <taxon>Acetobacteraceae</taxon>
        <taxon>Acetobacter</taxon>
        <taxon>Acetobacter subgen. Acetobacter</taxon>
    </lineage>
</organism>
<keyword evidence="1" id="KW-0614">Plasmid</keyword>
<gene>
    <name evidence="1" type="ORF">EMQ_P214</name>
</gene>
<reference evidence="1 2" key="1">
    <citation type="journal article" date="2011" name="Microbiology">
        <title>Transcriptome response to different carbon sources in Acetobacter aceti.</title>
        <authorList>
            <person name="Sakurai K."/>
            <person name="Arai H."/>
            <person name="Ishii M."/>
            <person name="Igarashi Y."/>
        </authorList>
    </citation>
    <scope>NUCLEOTIDE SEQUENCE [LARGE SCALE GENOMIC DNA]</scope>
    <source>
        <strain evidence="1 2">NBRC 14818</strain>
    </source>
</reference>
<accession>A0AB33IIJ1</accession>
<dbReference type="AlphaFoldDB" id="A0AB33IIJ1"/>
<evidence type="ECO:0000313" key="1">
    <source>
        <dbReference type="EMBL" id="BCK77770.1"/>
    </source>
</evidence>
<geneLocation type="plasmid" evidence="1 2">
    <name>pAACEN2</name>
</geneLocation>
<protein>
    <submittedName>
        <fullName evidence="1">Uncharacterized protein</fullName>
    </submittedName>
</protein>
<evidence type="ECO:0000313" key="2">
    <source>
        <dbReference type="Proteomes" id="UP000516424"/>
    </source>
</evidence>
<sequence>MTMTPLFNAQTEAMQIGFMSFGAMRLLQDALESLDDHKEMVNLVEAALETISVVYGRANGLTGVIEKLDNATQD</sequence>
<proteinExistence type="predicted"/>